<protein>
    <submittedName>
        <fullName evidence="4">ARF7 effector protein C-terminal domain-containing protein</fullName>
    </submittedName>
</protein>
<feature type="region of interest" description="Disordered" evidence="1">
    <location>
        <begin position="1"/>
        <end position="49"/>
    </location>
</feature>
<sequence>MSSSRSEHFSLNTSQLSESNDGDNNRDVLERTEDDEDDSFHPELEEDELSTEARTLIEFSQQIASASEAGCSTQTVSEELVDLQRLRRTQKIFKELQFNNPGRQLAESLSTDGLTEYATNRPKRNKIRNKAINEESSRNTNKPGNYTGKLFHNQKGHLTTSRGAVDLCDCLDLECSGCNYPCKKCGSQKCSYSCRNNRRTYIESIDELGSGSTKNPFL</sequence>
<evidence type="ECO:0000313" key="3">
    <source>
        <dbReference type="Proteomes" id="UP000887563"/>
    </source>
</evidence>
<organism evidence="3 4">
    <name type="scientific">Meloidogyne incognita</name>
    <name type="common">Southern root-knot nematode worm</name>
    <name type="synonym">Oxyuris incognita</name>
    <dbReference type="NCBI Taxonomy" id="6306"/>
    <lineage>
        <taxon>Eukaryota</taxon>
        <taxon>Metazoa</taxon>
        <taxon>Ecdysozoa</taxon>
        <taxon>Nematoda</taxon>
        <taxon>Chromadorea</taxon>
        <taxon>Rhabditida</taxon>
        <taxon>Tylenchina</taxon>
        <taxon>Tylenchomorpha</taxon>
        <taxon>Tylenchoidea</taxon>
        <taxon>Meloidogynidae</taxon>
        <taxon>Meloidogyninae</taxon>
        <taxon>Meloidogyne</taxon>
        <taxon>Meloidogyne incognita group</taxon>
    </lineage>
</organism>
<reference evidence="4" key="1">
    <citation type="submission" date="2022-11" db="UniProtKB">
        <authorList>
            <consortium name="WormBaseParasite"/>
        </authorList>
    </citation>
    <scope>IDENTIFICATION</scope>
</reference>
<dbReference type="PANTHER" id="PTHR46536:SF3">
    <property type="entry name" value="ARF7 EFFECTOR PROTEIN C-TERMINAL DOMAIN-CONTAINING PROTEIN"/>
    <property type="match status" value="1"/>
</dbReference>
<dbReference type="WBParaSite" id="Minc3s01359g23120">
    <property type="protein sequence ID" value="Minc3s01359g23120"/>
    <property type="gene ID" value="Minc3s01359g23120"/>
</dbReference>
<dbReference type="InterPro" id="IPR029264">
    <property type="entry name" value="ARF7EP_C"/>
</dbReference>
<proteinExistence type="predicted"/>
<accession>A0A914M9T1</accession>
<evidence type="ECO:0000256" key="1">
    <source>
        <dbReference type="SAM" id="MobiDB-lite"/>
    </source>
</evidence>
<feature type="compositionally biased region" description="Polar residues" evidence="1">
    <location>
        <begin position="9"/>
        <end position="19"/>
    </location>
</feature>
<feature type="compositionally biased region" description="Acidic residues" evidence="1">
    <location>
        <begin position="32"/>
        <end position="49"/>
    </location>
</feature>
<dbReference type="AlphaFoldDB" id="A0A914M9T1"/>
<dbReference type="Pfam" id="PF14949">
    <property type="entry name" value="ARF7EP_C"/>
    <property type="match status" value="1"/>
</dbReference>
<dbReference type="Proteomes" id="UP000887563">
    <property type="component" value="Unplaced"/>
</dbReference>
<keyword evidence="3" id="KW-1185">Reference proteome</keyword>
<name>A0A914M9T1_MELIC</name>
<evidence type="ECO:0000259" key="2">
    <source>
        <dbReference type="Pfam" id="PF14949"/>
    </source>
</evidence>
<evidence type="ECO:0000313" key="4">
    <source>
        <dbReference type="WBParaSite" id="Minc3s01359g23120"/>
    </source>
</evidence>
<feature type="domain" description="ARF7 effector protein C-terminal" evidence="2">
    <location>
        <begin position="91"/>
        <end position="206"/>
    </location>
</feature>
<dbReference type="PANTHER" id="PTHR46536">
    <property type="entry name" value="ARL14 EFFECTOR PROTEIN"/>
    <property type="match status" value="1"/>
</dbReference>